<dbReference type="InterPro" id="IPR011060">
    <property type="entry name" value="RibuloseP-bd_barrel"/>
</dbReference>
<evidence type="ECO:0000256" key="6">
    <source>
        <dbReference type="ARBA" id="ARBA00049157"/>
    </source>
</evidence>
<evidence type="ECO:0000256" key="1">
    <source>
        <dbReference type="ARBA" id="ARBA00004861"/>
    </source>
</evidence>
<dbReference type="GO" id="GO:0004590">
    <property type="term" value="F:orotidine-5'-phosphate decarboxylase activity"/>
    <property type="evidence" value="ECO:0007669"/>
    <property type="project" value="UniProtKB-UniRule"/>
</dbReference>
<evidence type="ECO:0000256" key="2">
    <source>
        <dbReference type="ARBA" id="ARBA00008847"/>
    </source>
</evidence>
<evidence type="ECO:0000256" key="7">
    <source>
        <dbReference type="HAMAP-Rule" id="MF_01215"/>
    </source>
</evidence>
<name>A0A6L5GT74_9FIRM</name>
<dbReference type="EMBL" id="VOGB01000005">
    <property type="protein sequence ID" value="MQM73479.1"/>
    <property type="molecule type" value="Genomic_DNA"/>
</dbReference>
<reference evidence="9" key="1">
    <citation type="journal article" date="2020" name="Appl. Environ. Microbiol.">
        <title>Medium-Chain Fatty Acid Synthesis by 'Candidatus Weimeria bifida' gen. nov., sp. nov., and 'Candidatus Pseudoramibacter fermentans' sp. nov.</title>
        <authorList>
            <person name="Scarborough M.J."/>
            <person name="Myers K.S."/>
            <person name="Donohue T.J."/>
            <person name="Noguera D.R."/>
        </authorList>
    </citation>
    <scope>NUCLEOTIDE SEQUENCE</scope>
    <source>
        <strain evidence="9">EUB1.1</strain>
    </source>
</reference>
<dbReference type="GO" id="GO:0044205">
    <property type="term" value="P:'de novo' UMP biosynthetic process"/>
    <property type="evidence" value="ECO:0007669"/>
    <property type="project" value="UniProtKB-UniRule"/>
</dbReference>
<keyword evidence="10" id="KW-1185">Reference proteome</keyword>
<dbReference type="InterPro" id="IPR013785">
    <property type="entry name" value="Aldolase_TIM"/>
</dbReference>
<dbReference type="PANTHER" id="PTHR43375">
    <property type="entry name" value="OROTIDINE 5'-PHOSPHATE DECARBOXYLASE"/>
    <property type="match status" value="1"/>
</dbReference>
<feature type="domain" description="Orotidine 5'-phosphate decarboxylase" evidence="8">
    <location>
        <begin position="14"/>
        <end position="265"/>
    </location>
</feature>
<accession>A0A6L5GT74</accession>
<evidence type="ECO:0000313" key="10">
    <source>
        <dbReference type="Proteomes" id="UP000473648"/>
    </source>
</evidence>
<dbReference type="PANTHER" id="PTHR43375:SF1">
    <property type="entry name" value="OROTIDINE 5'-PHOSPHATE DECARBOXYLASE"/>
    <property type="match status" value="1"/>
</dbReference>
<evidence type="ECO:0000259" key="8">
    <source>
        <dbReference type="SMART" id="SM00934"/>
    </source>
</evidence>
<dbReference type="Pfam" id="PF00215">
    <property type="entry name" value="OMPdecase"/>
    <property type="match status" value="1"/>
</dbReference>
<dbReference type="NCBIfam" id="TIGR02127">
    <property type="entry name" value="pyrF_sub2"/>
    <property type="match status" value="1"/>
</dbReference>
<comment type="caution">
    <text evidence="9">The sequence shown here is derived from an EMBL/GenBank/DDBJ whole genome shotgun (WGS) entry which is preliminary data.</text>
</comment>
<dbReference type="HAMAP" id="MF_01215">
    <property type="entry name" value="OMPdecase_type2"/>
    <property type="match status" value="1"/>
</dbReference>
<dbReference type="SUPFAM" id="SSF51366">
    <property type="entry name" value="Ribulose-phoshate binding barrel"/>
    <property type="match status" value="1"/>
</dbReference>
<evidence type="ECO:0000256" key="3">
    <source>
        <dbReference type="ARBA" id="ARBA00022793"/>
    </source>
</evidence>
<evidence type="ECO:0000256" key="5">
    <source>
        <dbReference type="ARBA" id="ARBA00023239"/>
    </source>
</evidence>
<comment type="similarity">
    <text evidence="2 7">Belongs to the OMP decarboxylase family. Type 2 subfamily.</text>
</comment>
<dbReference type="UniPathway" id="UPA00070">
    <property type="reaction ID" value="UER00120"/>
</dbReference>
<protein>
    <recommendedName>
        <fullName evidence="7">Orotidine 5'-phosphate decarboxylase</fullName>
        <ecNumber evidence="7">4.1.1.23</ecNumber>
    </recommendedName>
    <alternativeName>
        <fullName evidence="7">OMP decarboxylase</fullName>
        <shortName evidence="7">OMPDCase</shortName>
        <shortName evidence="7">OMPdecase</shortName>
    </alternativeName>
</protein>
<dbReference type="FunFam" id="3.20.20.70:FF:000246">
    <property type="entry name" value="Orotidine 5'-phosphate decarboxylase"/>
    <property type="match status" value="1"/>
</dbReference>
<proteinExistence type="inferred from homology"/>
<dbReference type="Gene3D" id="3.20.20.70">
    <property type="entry name" value="Aldolase class I"/>
    <property type="match status" value="1"/>
</dbReference>
<dbReference type="SMART" id="SM00934">
    <property type="entry name" value="OMPdecase"/>
    <property type="match status" value="1"/>
</dbReference>
<dbReference type="EC" id="4.1.1.23" evidence="7"/>
<dbReference type="InterPro" id="IPR011995">
    <property type="entry name" value="OMPdecase_type-2"/>
</dbReference>
<feature type="active site" description="Proton donor" evidence="7">
    <location>
        <position position="96"/>
    </location>
</feature>
<evidence type="ECO:0000313" key="9">
    <source>
        <dbReference type="EMBL" id="MQM73479.1"/>
    </source>
</evidence>
<organism evidence="9 10">
    <name type="scientific">Candidatus Pseudoramibacter fermentans</name>
    <dbReference type="NCBI Taxonomy" id="2594427"/>
    <lineage>
        <taxon>Bacteria</taxon>
        <taxon>Bacillati</taxon>
        <taxon>Bacillota</taxon>
        <taxon>Clostridia</taxon>
        <taxon>Eubacteriales</taxon>
        <taxon>Eubacteriaceae</taxon>
        <taxon>Pseudoramibacter</taxon>
    </lineage>
</organism>
<keyword evidence="5 7" id="KW-0456">Lyase</keyword>
<dbReference type="CDD" id="cd04725">
    <property type="entry name" value="OMP_decarboxylase_like"/>
    <property type="match status" value="1"/>
</dbReference>
<dbReference type="InterPro" id="IPR001754">
    <property type="entry name" value="OMPdeCOase_dom"/>
</dbReference>
<comment type="catalytic activity">
    <reaction evidence="6 7">
        <text>orotidine 5'-phosphate + H(+) = UMP + CO2</text>
        <dbReference type="Rhea" id="RHEA:11596"/>
        <dbReference type="ChEBI" id="CHEBI:15378"/>
        <dbReference type="ChEBI" id="CHEBI:16526"/>
        <dbReference type="ChEBI" id="CHEBI:57538"/>
        <dbReference type="ChEBI" id="CHEBI:57865"/>
        <dbReference type="EC" id="4.1.1.23"/>
    </reaction>
</comment>
<keyword evidence="4 7" id="KW-0665">Pyrimidine biosynthesis</keyword>
<evidence type="ECO:0000256" key="4">
    <source>
        <dbReference type="ARBA" id="ARBA00022975"/>
    </source>
</evidence>
<keyword evidence="3 7" id="KW-0210">Decarboxylase</keyword>
<comment type="pathway">
    <text evidence="1 7">Pyrimidine metabolism; UMP biosynthesis via de novo pathway; UMP from orotate: step 2/2.</text>
</comment>
<sequence length="284" mass="30990">MIMDRLYNAAAESPVCVGLDTKLEYLPACVADMDTDSGEKIFEFNKKIIDATADLAGCYKVQVACYEALGLEGMSAYARTVKYAREQGKLVIGDCKRGDISSTAEQYAKGHFEGDFEVDFLTVNAYMGVDAISPYLPYLKDKDKGIFVLTHTSNPSAKDLQEQKLEDGDMVFEKMADLVETWGADLVGESGYSAVGAVVGLTYPEAFADIQARCPHTFFLVPGYGAQGGIGKDIADIFKRSRCAVINSSRGIICAHRGKTEGPDFVDYIRDAAAAMKKDILQWL</sequence>
<dbReference type="GO" id="GO:0006207">
    <property type="term" value="P:'de novo' pyrimidine nucleobase biosynthetic process"/>
    <property type="evidence" value="ECO:0007669"/>
    <property type="project" value="InterPro"/>
</dbReference>
<gene>
    <name evidence="7 9" type="primary">pyrF</name>
    <name evidence="9" type="ORF">FRC53_08730</name>
</gene>
<dbReference type="AlphaFoldDB" id="A0A6L5GT74"/>
<dbReference type="Proteomes" id="UP000473648">
    <property type="component" value="Unassembled WGS sequence"/>
</dbReference>